<sequence>MLSLAKEQYKTVTRVAILVFSGIDELDFVIPHRVFNGVVKMNGTLTKCDLVAAEGVTQVTSGHGLTAKVDVVLSAASAPNYDLVVVPGGRNAYQPTAFAQPPILADPNLVDLLKKVAAANPSILFASICTGAFLLASADILGPGSSVSTHHRARQNLAELGVNVVTDRVALTAGSDNNKSSNSKKNDSGYGNNTDSGDSRNSDTTARVVLTAGGITSALDLSFAILELILGPEQADLSAATLEYFGRFVLKEQT</sequence>
<evidence type="ECO:0000256" key="1">
    <source>
        <dbReference type="SAM" id="MobiDB-lite"/>
    </source>
</evidence>
<feature type="compositionally biased region" description="Low complexity" evidence="1">
    <location>
        <begin position="174"/>
        <end position="193"/>
    </location>
</feature>
<feature type="region of interest" description="Disordered" evidence="1">
    <location>
        <begin position="173"/>
        <end position="202"/>
    </location>
</feature>
<keyword evidence="4" id="KW-1185">Reference proteome</keyword>
<organism evidence="3 4">
    <name type="scientific">Physocladia obscura</name>
    <dbReference type="NCBI Taxonomy" id="109957"/>
    <lineage>
        <taxon>Eukaryota</taxon>
        <taxon>Fungi</taxon>
        <taxon>Fungi incertae sedis</taxon>
        <taxon>Chytridiomycota</taxon>
        <taxon>Chytridiomycota incertae sedis</taxon>
        <taxon>Chytridiomycetes</taxon>
        <taxon>Chytridiales</taxon>
        <taxon>Chytriomycetaceae</taxon>
        <taxon>Physocladia</taxon>
    </lineage>
</organism>
<evidence type="ECO:0000313" key="4">
    <source>
        <dbReference type="Proteomes" id="UP001211907"/>
    </source>
</evidence>
<gene>
    <name evidence="3" type="ORF">HK100_012742</name>
</gene>
<dbReference type="PANTHER" id="PTHR43130">
    <property type="entry name" value="ARAC-FAMILY TRANSCRIPTIONAL REGULATOR"/>
    <property type="match status" value="1"/>
</dbReference>
<feature type="domain" description="DJ-1/PfpI" evidence="2">
    <location>
        <begin position="14"/>
        <end position="169"/>
    </location>
</feature>
<comment type="caution">
    <text evidence="3">The sequence shown here is derived from an EMBL/GenBank/DDBJ whole genome shotgun (WGS) entry which is preliminary data.</text>
</comment>
<dbReference type="Gene3D" id="3.40.50.880">
    <property type="match status" value="1"/>
</dbReference>
<name>A0AAD5XCZ4_9FUNG</name>
<dbReference type="Pfam" id="PF01965">
    <property type="entry name" value="DJ-1_PfpI"/>
    <property type="match status" value="1"/>
</dbReference>
<dbReference type="Proteomes" id="UP001211907">
    <property type="component" value="Unassembled WGS sequence"/>
</dbReference>
<proteinExistence type="predicted"/>
<reference evidence="3" key="1">
    <citation type="submission" date="2020-05" db="EMBL/GenBank/DDBJ databases">
        <title>Phylogenomic resolution of chytrid fungi.</title>
        <authorList>
            <person name="Stajich J.E."/>
            <person name="Amses K."/>
            <person name="Simmons R."/>
            <person name="Seto K."/>
            <person name="Myers J."/>
            <person name="Bonds A."/>
            <person name="Quandt C.A."/>
            <person name="Barry K."/>
            <person name="Liu P."/>
            <person name="Grigoriev I."/>
            <person name="Longcore J.E."/>
            <person name="James T.Y."/>
        </authorList>
    </citation>
    <scope>NUCLEOTIDE SEQUENCE</scope>
    <source>
        <strain evidence="3">JEL0513</strain>
    </source>
</reference>
<dbReference type="PANTHER" id="PTHR43130:SF3">
    <property type="entry name" value="HTH-TYPE TRANSCRIPTIONAL REGULATOR RV1931C"/>
    <property type="match status" value="1"/>
</dbReference>
<evidence type="ECO:0000313" key="3">
    <source>
        <dbReference type="EMBL" id="KAJ3120565.1"/>
    </source>
</evidence>
<dbReference type="SUPFAM" id="SSF52317">
    <property type="entry name" value="Class I glutamine amidotransferase-like"/>
    <property type="match status" value="1"/>
</dbReference>
<dbReference type="InterPro" id="IPR052158">
    <property type="entry name" value="INH-QAR"/>
</dbReference>
<dbReference type="AlphaFoldDB" id="A0AAD5XCZ4"/>
<dbReference type="InterPro" id="IPR002818">
    <property type="entry name" value="DJ-1/PfpI"/>
</dbReference>
<dbReference type="InterPro" id="IPR029062">
    <property type="entry name" value="Class_I_gatase-like"/>
</dbReference>
<dbReference type="EMBL" id="JADGJH010000954">
    <property type="protein sequence ID" value="KAJ3120565.1"/>
    <property type="molecule type" value="Genomic_DNA"/>
</dbReference>
<evidence type="ECO:0000259" key="2">
    <source>
        <dbReference type="Pfam" id="PF01965"/>
    </source>
</evidence>
<accession>A0AAD5XCZ4</accession>
<protein>
    <recommendedName>
        <fullName evidence="2">DJ-1/PfpI domain-containing protein</fullName>
    </recommendedName>
</protein>